<dbReference type="Pfam" id="PF04740">
    <property type="entry name" value="LXG"/>
    <property type="match status" value="1"/>
</dbReference>
<reference evidence="4" key="1">
    <citation type="journal article" date="2014" name="Int. J. Syst. Evol. Microbiol.">
        <title>Complete genome sequence of Corynebacterium casei LMG S-19264T (=DSM 44701T), isolated from a smear-ripened cheese.</title>
        <authorList>
            <consortium name="US DOE Joint Genome Institute (JGI-PGF)"/>
            <person name="Walter F."/>
            <person name="Albersmeier A."/>
            <person name="Kalinowski J."/>
            <person name="Ruckert C."/>
        </authorList>
    </citation>
    <scope>NUCLEOTIDE SEQUENCE</scope>
    <source>
        <strain evidence="4">JCM 12580</strain>
    </source>
</reference>
<feature type="compositionally biased region" description="Acidic residues" evidence="2">
    <location>
        <begin position="102"/>
        <end position="111"/>
    </location>
</feature>
<evidence type="ECO:0000313" key="4">
    <source>
        <dbReference type="EMBL" id="GGK05373.1"/>
    </source>
</evidence>
<evidence type="ECO:0000259" key="3">
    <source>
        <dbReference type="Pfam" id="PF04740"/>
    </source>
</evidence>
<evidence type="ECO:0000256" key="2">
    <source>
        <dbReference type="SAM" id="MobiDB-lite"/>
    </source>
</evidence>
<reference evidence="4" key="2">
    <citation type="submission" date="2020-09" db="EMBL/GenBank/DDBJ databases">
        <authorList>
            <person name="Sun Q."/>
            <person name="Ohkuma M."/>
        </authorList>
    </citation>
    <scope>NUCLEOTIDE SEQUENCE</scope>
    <source>
        <strain evidence="4">JCM 12580</strain>
    </source>
</reference>
<gene>
    <name evidence="4" type="ORF">GCM10007063_29730</name>
</gene>
<accession>A0A917Q1G1</accession>
<name>A0A917Q1G1_9BACI</name>
<dbReference type="InterPro" id="IPR006829">
    <property type="entry name" value="LXG_dom"/>
</dbReference>
<dbReference type="Proteomes" id="UP000658382">
    <property type="component" value="Unassembled WGS sequence"/>
</dbReference>
<feature type="domain" description="LXG" evidence="3">
    <location>
        <begin position="2"/>
        <end position="98"/>
    </location>
</feature>
<protein>
    <recommendedName>
        <fullName evidence="3">LXG domain-containing protein</fullName>
    </recommendedName>
</protein>
<comment type="similarity">
    <text evidence="1">In the N-terminal section; belongs to the LXG family.</text>
</comment>
<organism evidence="4 5">
    <name type="scientific">Lentibacillus kapialis</name>
    <dbReference type="NCBI Taxonomy" id="340214"/>
    <lineage>
        <taxon>Bacteria</taxon>
        <taxon>Bacillati</taxon>
        <taxon>Bacillota</taxon>
        <taxon>Bacilli</taxon>
        <taxon>Bacillales</taxon>
        <taxon>Bacillaceae</taxon>
        <taxon>Lentibacillus</taxon>
    </lineage>
</organism>
<keyword evidence="5" id="KW-1185">Reference proteome</keyword>
<feature type="region of interest" description="Disordered" evidence="2">
    <location>
        <begin position="98"/>
        <end position="124"/>
    </location>
</feature>
<dbReference type="AlphaFoldDB" id="A0A917Q1G1"/>
<dbReference type="EMBL" id="BMNQ01000059">
    <property type="protein sequence ID" value="GGK05373.1"/>
    <property type="molecule type" value="Genomic_DNA"/>
</dbReference>
<proteinExistence type="inferred from homology"/>
<evidence type="ECO:0000256" key="1">
    <source>
        <dbReference type="ARBA" id="ARBA00034117"/>
    </source>
</evidence>
<comment type="caution">
    <text evidence="4">The sequence shown here is derived from an EMBL/GenBank/DDBJ whole genome shotgun (WGS) entry which is preliminary data.</text>
</comment>
<sequence length="124" mass="14066">MDTFSGKTAKEAKHYFSDLHKTVIESFDRLFTDLDDHLKKHLQTFQSRVDVSESAVIESNYLKNIEQDVSDDYDRLSKEQEAVRQTIASVSDICSASHPDNVGEEMVENDEQLAKVSGPQVMRA</sequence>
<evidence type="ECO:0000313" key="5">
    <source>
        <dbReference type="Proteomes" id="UP000658382"/>
    </source>
</evidence>